<feature type="domain" description="Creatinase N-terminal" evidence="4">
    <location>
        <begin position="3"/>
        <end position="129"/>
    </location>
</feature>
<dbReference type="Gene3D" id="3.90.230.10">
    <property type="entry name" value="Creatinase/methionine aminopeptidase superfamily"/>
    <property type="match status" value="1"/>
</dbReference>
<keyword evidence="5" id="KW-0031">Aminopeptidase</keyword>
<protein>
    <submittedName>
        <fullName evidence="5">Aminopeptidase P family protein</fullName>
    </submittedName>
</protein>
<evidence type="ECO:0000256" key="1">
    <source>
        <dbReference type="ARBA" id="ARBA00022723"/>
    </source>
</evidence>
<dbReference type="PRINTS" id="PR00599">
    <property type="entry name" value="MAPEPTIDASE"/>
</dbReference>
<keyword evidence="5" id="KW-0645">Protease</keyword>
<dbReference type="EMBL" id="JACOQK010000001">
    <property type="protein sequence ID" value="MBC5787729.1"/>
    <property type="molecule type" value="Genomic_DNA"/>
</dbReference>
<dbReference type="CDD" id="cd01092">
    <property type="entry name" value="APP-like"/>
    <property type="match status" value="1"/>
</dbReference>
<dbReference type="GO" id="GO:0004177">
    <property type="term" value="F:aminopeptidase activity"/>
    <property type="evidence" value="ECO:0007669"/>
    <property type="project" value="UniProtKB-KW"/>
</dbReference>
<keyword evidence="1" id="KW-0479">Metal-binding</keyword>
<dbReference type="InterPro" id="IPR050659">
    <property type="entry name" value="Peptidase_M24B"/>
</dbReference>
<evidence type="ECO:0000313" key="5">
    <source>
        <dbReference type="EMBL" id="MBC5787729.1"/>
    </source>
</evidence>
<dbReference type="InterPro" id="IPR000994">
    <property type="entry name" value="Pept_M24"/>
</dbReference>
<dbReference type="InterPro" id="IPR001131">
    <property type="entry name" value="Peptidase_M24B_aminopep-P_CS"/>
</dbReference>
<dbReference type="PANTHER" id="PTHR46112:SF3">
    <property type="entry name" value="AMINOPEPTIDASE YPDF"/>
    <property type="match status" value="1"/>
</dbReference>
<dbReference type="InterPro" id="IPR001714">
    <property type="entry name" value="Pept_M24_MAP"/>
</dbReference>
<name>A0ABR7IRF3_9CLOT</name>
<dbReference type="SUPFAM" id="SSF53092">
    <property type="entry name" value="Creatinase/prolidase N-terminal domain"/>
    <property type="match status" value="1"/>
</dbReference>
<keyword evidence="2" id="KW-0378">Hydrolase</keyword>
<evidence type="ECO:0000259" key="3">
    <source>
        <dbReference type="Pfam" id="PF00557"/>
    </source>
</evidence>
<dbReference type="InterPro" id="IPR036005">
    <property type="entry name" value="Creatinase/aminopeptidase-like"/>
</dbReference>
<proteinExistence type="predicted"/>
<evidence type="ECO:0000313" key="6">
    <source>
        <dbReference type="Proteomes" id="UP000649151"/>
    </source>
</evidence>
<evidence type="ECO:0000256" key="2">
    <source>
        <dbReference type="ARBA" id="ARBA00022801"/>
    </source>
</evidence>
<dbReference type="PANTHER" id="PTHR46112">
    <property type="entry name" value="AMINOPEPTIDASE"/>
    <property type="match status" value="1"/>
</dbReference>
<keyword evidence="6" id="KW-1185">Reference proteome</keyword>
<dbReference type="Pfam" id="PF01321">
    <property type="entry name" value="Creatinase_N"/>
    <property type="match status" value="1"/>
</dbReference>
<dbReference type="InterPro" id="IPR029149">
    <property type="entry name" value="Creatin/AminoP/Spt16_N"/>
</dbReference>
<dbReference type="RefSeq" id="WP_186996570.1">
    <property type="nucleotide sequence ID" value="NZ_JACOQK010000001.1"/>
</dbReference>
<feature type="domain" description="Peptidase M24" evidence="3">
    <location>
        <begin position="138"/>
        <end position="339"/>
    </location>
</feature>
<dbReference type="SUPFAM" id="SSF55920">
    <property type="entry name" value="Creatinase/aminopeptidase"/>
    <property type="match status" value="1"/>
</dbReference>
<dbReference type="PROSITE" id="PS00491">
    <property type="entry name" value="PROLINE_PEPTIDASE"/>
    <property type="match status" value="1"/>
</dbReference>
<accession>A0ABR7IRF3</accession>
<dbReference type="Pfam" id="PF00557">
    <property type="entry name" value="Peptidase_M24"/>
    <property type="match status" value="1"/>
</dbReference>
<reference evidence="5 6" key="1">
    <citation type="submission" date="2020-08" db="EMBL/GenBank/DDBJ databases">
        <title>Genome public.</title>
        <authorList>
            <person name="Liu C."/>
            <person name="Sun Q."/>
        </authorList>
    </citation>
    <scope>NUCLEOTIDE SEQUENCE [LARGE SCALE GENOMIC DNA]</scope>
    <source>
        <strain evidence="5 6">NSJ-27</strain>
    </source>
</reference>
<sequence length="355" mass="40169">MLRLNQLMQQLPREIDCGVIMSPTNRQYFTGFSSSAGMLVVTKEQAYLIIDFRYYEKAAREIQGCQVVLLEDYNKQLEEILKKHQCKTIAVEIERVTLAEYLRLKDYFTDYAFDTTSAFSDLINQLRMVKTPDEIYEILAAQEITEKAFDHILNFIKPGVTEKQVAFELDQYMRSHGADDISFETIAVSGKNSSSPHGTPTEKPLESGDFLTMDFGAMVHGYHSDMTRTVVIDKPTEEMEHLYQTVLEGQKMGLEAVCAGKKGQEVDNVVREYFDQQGYQGAFGHSLGHGVGMEIHEQPNLSPRSQTILQKGMVVTVEPGLYLPGKFGVRIEDMVVVTENGCRNLTNCKKELICL</sequence>
<dbReference type="InterPro" id="IPR000587">
    <property type="entry name" value="Creatinase_N"/>
</dbReference>
<dbReference type="Proteomes" id="UP000649151">
    <property type="component" value="Unassembled WGS sequence"/>
</dbReference>
<comment type="caution">
    <text evidence="5">The sequence shown here is derived from an EMBL/GenBank/DDBJ whole genome shotgun (WGS) entry which is preliminary data.</text>
</comment>
<gene>
    <name evidence="5" type="ORF">H8Z77_06830</name>
</gene>
<organism evidence="5 6">
    <name type="scientific">Clostridium facile</name>
    <dbReference type="NCBI Taxonomy" id="2763035"/>
    <lineage>
        <taxon>Bacteria</taxon>
        <taxon>Bacillati</taxon>
        <taxon>Bacillota</taxon>
        <taxon>Clostridia</taxon>
        <taxon>Eubacteriales</taxon>
        <taxon>Clostridiaceae</taxon>
        <taxon>Clostridium</taxon>
    </lineage>
</organism>
<dbReference type="Gene3D" id="3.40.350.10">
    <property type="entry name" value="Creatinase/prolidase N-terminal domain"/>
    <property type="match status" value="1"/>
</dbReference>
<evidence type="ECO:0000259" key="4">
    <source>
        <dbReference type="Pfam" id="PF01321"/>
    </source>
</evidence>